<sequence length="362" mass="40600">MEWVRGDTIGCGSFGTVNLVVPRNGFPNHPLMAVKSCETIRSVSLKNEREVLEYLGFCPQIIRCFGDDYTVENGHKFYNLFLEYANKGSLADHVKKNGGNLMESDVRRYVRSVLKGLRFVHAKGFVHCDIKLQNILLFCNGDVKIADFGLAKRNGEEEQRGMEIRGTPLNIAPESANGSDYDSPVDIWALGCAMVEMFTGKPAWNFKPGTNVAALLIQIGASDELPGIPQDLSQEGKDFLGKCFVKDPKKRWTAEMLLDHPFMADDEEKMAMNPIQQEEEESTSPSCYFEKISESPRCHFDFPDWVSTQSTASSQSIFQENSKIRPSFSSHIPSLSDPNPIHRLACDEAPNWSVSDSWITVR</sequence>
<feature type="domain" description="Protein kinase" evidence="7">
    <location>
        <begin position="3"/>
        <end position="263"/>
    </location>
</feature>
<dbReference type="InterPro" id="IPR052751">
    <property type="entry name" value="Plant_MAPKKK"/>
</dbReference>
<keyword evidence="4 5" id="KW-0067">ATP-binding</keyword>
<dbReference type="Proteomes" id="UP001396334">
    <property type="component" value="Unassembled WGS sequence"/>
</dbReference>
<dbReference type="SMART" id="SM00220">
    <property type="entry name" value="S_TKc"/>
    <property type="match status" value="1"/>
</dbReference>
<dbReference type="PANTHER" id="PTHR48011">
    <property type="entry name" value="CCR4-NOT TRANSCRIPTIONAL COMPLEX SUBUNIT CAF120-RELATED"/>
    <property type="match status" value="1"/>
</dbReference>
<keyword evidence="9" id="KW-1185">Reference proteome</keyword>
<dbReference type="InterPro" id="IPR017441">
    <property type="entry name" value="Protein_kinase_ATP_BS"/>
</dbReference>
<keyword evidence="1" id="KW-0808">Transferase</keyword>
<comment type="caution">
    <text evidence="8">The sequence shown here is derived from an EMBL/GenBank/DDBJ whole genome shotgun (WGS) entry which is preliminary data.</text>
</comment>
<dbReference type="InterPro" id="IPR011009">
    <property type="entry name" value="Kinase-like_dom_sf"/>
</dbReference>
<evidence type="ECO:0000256" key="3">
    <source>
        <dbReference type="ARBA" id="ARBA00022777"/>
    </source>
</evidence>
<dbReference type="InterPro" id="IPR008271">
    <property type="entry name" value="Ser/Thr_kinase_AS"/>
</dbReference>
<organism evidence="8 9">
    <name type="scientific">Hibiscus sabdariffa</name>
    <name type="common">roselle</name>
    <dbReference type="NCBI Taxonomy" id="183260"/>
    <lineage>
        <taxon>Eukaryota</taxon>
        <taxon>Viridiplantae</taxon>
        <taxon>Streptophyta</taxon>
        <taxon>Embryophyta</taxon>
        <taxon>Tracheophyta</taxon>
        <taxon>Spermatophyta</taxon>
        <taxon>Magnoliopsida</taxon>
        <taxon>eudicotyledons</taxon>
        <taxon>Gunneridae</taxon>
        <taxon>Pentapetalae</taxon>
        <taxon>rosids</taxon>
        <taxon>malvids</taxon>
        <taxon>Malvales</taxon>
        <taxon>Malvaceae</taxon>
        <taxon>Malvoideae</taxon>
        <taxon>Hibiscus</taxon>
    </lineage>
</organism>
<keyword evidence="2 5" id="KW-0547">Nucleotide-binding</keyword>
<keyword evidence="3" id="KW-0418">Kinase</keyword>
<evidence type="ECO:0000256" key="4">
    <source>
        <dbReference type="ARBA" id="ARBA00022840"/>
    </source>
</evidence>
<keyword evidence="6" id="KW-0723">Serine/threonine-protein kinase</keyword>
<gene>
    <name evidence="8" type="ORF">V6N11_023610</name>
</gene>
<evidence type="ECO:0000313" key="9">
    <source>
        <dbReference type="Proteomes" id="UP001396334"/>
    </source>
</evidence>
<accession>A0ABR2TMS5</accession>
<dbReference type="InterPro" id="IPR000719">
    <property type="entry name" value="Prot_kinase_dom"/>
</dbReference>
<protein>
    <recommendedName>
        <fullName evidence="7">Protein kinase domain-containing protein</fullName>
    </recommendedName>
</protein>
<dbReference type="SUPFAM" id="SSF56112">
    <property type="entry name" value="Protein kinase-like (PK-like)"/>
    <property type="match status" value="1"/>
</dbReference>
<proteinExistence type="inferred from homology"/>
<name>A0ABR2TMS5_9ROSI</name>
<dbReference type="EMBL" id="JBBPBN010000005">
    <property type="protein sequence ID" value="KAK9038755.1"/>
    <property type="molecule type" value="Genomic_DNA"/>
</dbReference>
<evidence type="ECO:0000313" key="8">
    <source>
        <dbReference type="EMBL" id="KAK9038755.1"/>
    </source>
</evidence>
<dbReference type="Pfam" id="PF00069">
    <property type="entry name" value="Pkinase"/>
    <property type="match status" value="1"/>
</dbReference>
<evidence type="ECO:0000256" key="2">
    <source>
        <dbReference type="ARBA" id="ARBA00022741"/>
    </source>
</evidence>
<evidence type="ECO:0000256" key="5">
    <source>
        <dbReference type="PROSITE-ProRule" id="PRU10141"/>
    </source>
</evidence>
<dbReference type="Gene3D" id="1.10.510.10">
    <property type="entry name" value="Transferase(Phosphotransferase) domain 1"/>
    <property type="match status" value="1"/>
</dbReference>
<dbReference type="PANTHER" id="PTHR48011:SF18">
    <property type="entry name" value="MITOGEN-ACTIVATED PROTEIN KINASE KINASE KINASE 19-RELATED"/>
    <property type="match status" value="1"/>
</dbReference>
<evidence type="ECO:0000256" key="6">
    <source>
        <dbReference type="RuleBase" id="RU000304"/>
    </source>
</evidence>
<dbReference type="PROSITE" id="PS00107">
    <property type="entry name" value="PROTEIN_KINASE_ATP"/>
    <property type="match status" value="1"/>
</dbReference>
<dbReference type="PROSITE" id="PS50011">
    <property type="entry name" value="PROTEIN_KINASE_DOM"/>
    <property type="match status" value="1"/>
</dbReference>
<dbReference type="CDD" id="cd06606">
    <property type="entry name" value="STKc_MAPKKK"/>
    <property type="match status" value="1"/>
</dbReference>
<evidence type="ECO:0000256" key="1">
    <source>
        <dbReference type="ARBA" id="ARBA00022679"/>
    </source>
</evidence>
<dbReference type="PROSITE" id="PS00108">
    <property type="entry name" value="PROTEIN_KINASE_ST"/>
    <property type="match status" value="1"/>
</dbReference>
<evidence type="ECO:0000259" key="7">
    <source>
        <dbReference type="PROSITE" id="PS50011"/>
    </source>
</evidence>
<feature type="binding site" evidence="5">
    <location>
        <position position="35"/>
    </location>
    <ligand>
        <name>ATP</name>
        <dbReference type="ChEBI" id="CHEBI:30616"/>
    </ligand>
</feature>
<comment type="similarity">
    <text evidence="6">Belongs to the protein kinase superfamily.</text>
</comment>
<reference evidence="8 9" key="1">
    <citation type="journal article" date="2024" name="G3 (Bethesda)">
        <title>Genome assembly of Hibiscus sabdariffa L. provides insights into metabolisms of medicinal natural products.</title>
        <authorList>
            <person name="Kim T."/>
        </authorList>
    </citation>
    <scope>NUCLEOTIDE SEQUENCE [LARGE SCALE GENOMIC DNA]</scope>
    <source>
        <strain evidence="8">TK-2024</strain>
        <tissue evidence="8">Old leaves</tissue>
    </source>
</reference>